<proteinExistence type="predicted"/>
<dbReference type="PANTHER" id="PTHR10151:SF114">
    <property type="entry name" value="ECTONUCLEOTIDE PYROPHOSPHATASE_PHOSPHODIESTERASE C27A7.3"/>
    <property type="match status" value="1"/>
</dbReference>
<keyword evidence="3" id="KW-0472">Membrane</keyword>
<evidence type="ECO:0000313" key="4">
    <source>
        <dbReference type="EMBL" id="KAI1700876.1"/>
    </source>
</evidence>
<comment type="caution">
    <text evidence="4">The sequence shown here is derived from an EMBL/GenBank/DDBJ whole genome shotgun (WGS) entry which is preliminary data.</text>
</comment>
<evidence type="ECO:0000256" key="3">
    <source>
        <dbReference type="SAM" id="Phobius"/>
    </source>
</evidence>
<dbReference type="GO" id="GO:0016787">
    <property type="term" value="F:hydrolase activity"/>
    <property type="evidence" value="ECO:0007669"/>
    <property type="project" value="UniProtKB-KW"/>
</dbReference>
<sequence>MGFKFVKNLSGRAIAILSAAIFAGLVLVTVATIILVTSLSGRPVKADDGIKMPEERTAWHNGDCNVKCNNSDYPTPPLLLISLDGFANQYMGRNIMTSLDRMARCGTRAKHMFPSYPSKTFPNHMTMATGLYPETHGIVDNTIYDEELTGKMINAVFADSRAFHGEPIWSAAVRSGLRSNALGWFPSFKNITGYNPTVLVSYDAHMSNKQRMDIILDWLKQPADKRPHLLNAYFDEPDMTGHYYTNRRKPLEVSRTLKKLNRQFEYLFSELYQANILDCINIVIVSDHGMQTLDSRVYMDELIHNHHWGHASFKAKDAWNFVKDGMEISNSVVARVHIAKAENTTTESLMAEMECYDKDSFRAYDRKSMPKRYHYAASPRVGDVVLEGRPGKLIFKDLESDLESETFTGDHGYDYVEAVMHSIFFARGPEIQNGLVVEPFQNVELFNLFTDLLRLEPKFPNNGTLGSMDHIMKNLSLIRPFEEPLQPVQSSGAVTQLFALFENETKTLNCDSPASGTLGAPFYSKMSNTFTTERYCDSILLRSNDTSRKGVSTMILEPLSYSDQTNEGRRPINDFWPTFASSCDQECRTNWFNAVHYINTDSTDNVSGSIVASKSFDVLSRLSSLQFLINTDFSRAQLSWLNNLTDKYAYKYEQVLSISGTIFDYDLNGVADDPLSVDMETPWGLLDSPSHIFRILIRCEDGPHNGAWGYESGRCATPSQTRILAFILPVQKEANCLDPDVYLFANTARVRDIELLTGVQFFADNSTFAGVEKPLIYNWRLNITTELWDY</sequence>
<keyword evidence="5" id="KW-1185">Reference proteome</keyword>
<reference evidence="4" key="1">
    <citation type="submission" date="2022-01" db="EMBL/GenBank/DDBJ databases">
        <title>Genome Sequence Resource for Two Populations of Ditylenchus destructor, the Migratory Endoparasitic Phytonematode.</title>
        <authorList>
            <person name="Zhang H."/>
            <person name="Lin R."/>
            <person name="Xie B."/>
        </authorList>
    </citation>
    <scope>NUCLEOTIDE SEQUENCE</scope>
    <source>
        <strain evidence="4">BazhouSP</strain>
    </source>
</reference>
<evidence type="ECO:0000313" key="5">
    <source>
        <dbReference type="Proteomes" id="UP001201812"/>
    </source>
</evidence>
<dbReference type="SUPFAM" id="SSF53649">
    <property type="entry name" value="Alkaline phosphatase-like"/>
    <property type="match status" value="1"/>
</dbReference>
<dbReference type="Gene3D" id="3.40.570.10">
    <property type="entry name" value="Extracellular Endonuclease, subunit A"/>
    <property type="match status" value="1"/>
</dbReference>
<dbReference type="Gene3D" id="3.30.1360.180">
    <property type="match status" value="1"/>
</dbReference>
<dbReference type="CDD" id="cd16018">
    <property type="entry name" value="Enpp"/>
    <property type="match status" value="1"/>
</dbReference>
<dbReference type="GO" id="GO:0055120">
    <property type="term" value="C:striated muscle dense body"/>
    <property type="evidence" value="ECO:0007669"/>
    <property type="project" value="TreeGrafter"/>
</dbReference>
<dbReference type="EMBL" id="JAKKPZ010000132">
    <property type="protein sequence ID" value="KAI1700876.1"/>
    <property type="molecule type" value="Genomic_DNA"/>
</dbReference>
<organism evidence="4 5">
    <name type="scientific">Ditylenchus destructor</name>
    <dbReference type="NCBI Taxonomy" id="166010"/>
    <lineage>
        <taxon>Eukaryota</taxon>
        <taxon>Metazoa</taxon>
        <taxon>Ecdysozoa</taxon>
        <taxon>Nematoda</taxon>
        <taxon>Chromadorea</taxon>
        <taxon>Rhabditida</taxon>
        <taxon>Tylenchina</taxon>
        <taxon>Tylenchomorpha</taxon>
        <taxon>Sphaerularioidea</taxon>
        <taxon>Anguinidae</taxon>
        <taxon>Anguininae</taxon>
        <taxon>Ditylenchus</taxon>
    </lineage>
</organism>
<dbReference type="PANTHER" id="PTHR10151">
    <property type="entry name" value="ECTONUCLEOTIDE PYROPHOSPHATASE/PHOSPHODIESTERASE"/>
    <property type="match status" value="1"/>
</dbReference>
<dbReference type="Pfam" id="PF01663">
    <property type="entry name" value="Phosphodiest"/>
    <property type="match status" value="1"/>
</dbReference>
<evidence type="ECO:0000256" key="1">
    <source>
        <dbReference type="ARBA" id="ARBA00022801"/>
    </source>
</evidence>
<dbReference type="InterPro" id="IPR017850">
    <property type="entry name" value="Alkaline_phosphatase_core_sf"/>
</dbReference>
<dbReference type="GO" id="GO:0031674">
    <property type="term" value="C:I band"/>
    <property type="evidence" value="ECO:0007669"/>
    <property type="project" value="TreeGrafter"/>
</dbReference>
<evidence type="ECO:0000256" key="2">
    <source>
        <dbReference type="ARBA" id="ARBA00023180"/>
    </source>
</evidence>
<keyword evidence="2" id="KW-0325">Glycoprotein</keyword>
<accession>A0AAD4MNE4</accession>
<feature type="transmembrane region" description="Helical" evidence="3">
    <location>
        <begin position="12"/>
        <end position="36"/>
    </location>
</feature>
<keyword evidence="3" id="KW-0812">Transmembrane</keyword>
<keyword evidence="3" id="KW-1133">Transmembrane helix</keyword>
<dbReference type="Gene3D" id="3.40.720.10">
    <property type="entry name" value="Alkaline Phosphatase, subunit A"/>
    <property type="match status" value="1"/>
</dbReference>
<keyword evidence="1" id="KW-0378">Hydrolase</keyword>
<protein>
    <submittedName>
        <fullName evidence="4">Type I phosphodiesterase / nucleotide pyrophosphatase domain-containing protein</fullName>
    </submittedName>
</protein>
<dbReference type="Proteomes" id="UP001201812">
    <property type="component" value="Unassembled WGS sequence"/>
</dbReference>
<gene>
    <name evidence="4" type="ORF">DdX_16439</name>
</gene>
<dbReference type="InterPro" id="IPR044929">
    <property type="entry name" value="DNA/RNA_non-sp_Endonuclease_sf"/>
</dbReference>
<dbReference type="InterPro" id="IPR002591">
    <property type="entry name" value="Phosphodiest/P_Trfase"/>
</dbReference>
<dbReference type="GO" id="GO:0016529">
    <property type="term" value="C:sarcoplasmic reticulum"/>
    <property type="evidence" value="ECO:0007669"/>
    <property type="project" value="TreeGrafter"/>
</dbReference>
<dbReference type="AlphaFoldDB" id="A0AAD4MNE4"/>
<name>A0AAD4MNE4_9BILA</name>